<evidence type="ECO:0000313" key="3">
    <source>
        <dbReference type="Proteomes" id="UP000612899"/>
    </source>
</evidence>
<evidence type="ECO:0000313" key="2">
    <source>
        <dbReference type="EMBL" id="GIH03388.1"/>
    </source>
</evidence>
<accession>A0A8J3VEW6</accession>
<gene>
    <name evidence="2" type="ORF">Rhe02_14550</name>
</gene>
<comment type="caution">
    <text evidence="2">The sequence shown here is derived from an EMBL/GenBank/DDBJ whole genome shotgun (WGS) entry which is preliminary data.</text>
</comment>
<feature type="region of interest" description="Disordered" evidence="1">
    <location>
        <begin position="1"/>
        <end position="27"/>
    </location>
</feature>
<sequence length="228" mass="24496">MTIDPAVPATRTARPLVRKHPKRDKSNQEFDAFTRRILRAYAARVAAGDVEALRIMASLAAEAEAVTTLAVVGLRKVPYSWDAIGEALGVSRQAAQQRYGDRAERHTLDLRLIKAGLSVTVPVLAAVFADHHPGIPPAASCPGCGFRFSAKESACPSMAVVRPLLRKRYKEDPAAVKQRLTPDLIAELHGKTTHTNGTTRVAKAVQSARPAASPAHTAPTLFVLNGKD</sequence>
<protein>
    <submittedName>
        <fullName evidence="2">Uncharacterized protein</fullName>
    </submittedName>
</protein>
<evidence type="ECO:0000256" key="1">
    <source>
        <dbReference type="SAM" id="MobiDB-lite"/>
    </source>
</evidence>
<reference evidence="2" key="1">
    <citation type="submission" date="2021-01" db="EMBL/GenBank/DDBJ databases">
        <title>Whole genome shotgun sequence of Rhizocola hellebori NBRC 109834.</title>
        <authorList>
            <person name="Komaki H."/>
            <person name="Tamura T."/>
        </authorList>
    </citation>
    <scope>NUCLEOTIDE SEQUENCE</scope>
    <source>
        <strain evidence="2">NBRC 109834</strain>
    </source>
</reference>
<keyword evidence="3" id="KW-1185">Reference proteome</keyword>
<organism evidence="2 3">
    <name type="scientific">Rhizocola hellebori</name>
    <dbReference type="NCBI Taxonomy" id="1392758"/>
    <lineage>
        <taxon>Bacteria</taxon>
        <taxon>Bacillati</taxon>
        <taxon>Actinomycetota</taxon>
        <taxon>Actinomycetes</taxon>
        <taxon>Micromonosporales</taxon>
        <taxon>Micromonosporaceae</taxon>
        <taxon>Rhizocola</taxon>
    </lineage>
</organism>
<dbReference type="Proteomes" id="UP000612899">
    <property type="component" value="Unassembled WGS sequence"/>
</dbReference>
<dbReference type="RefSeq" id="WP_239123501.1">
    <property type="nucleotide sequence ID" value="NZ_BONY01000007.1"/>
</dbReference>
<dbReference type="EMBL" id="BONY01000007">
    <property type="protein sequence ID" value="GIH03388.1"/>
    <property type="molecule type" value="Genomic_DNA"/>
</dbReference>
<proteinExistence type="predicted"/>
<dbReference type="AlphaFoldDB" id="A0A8J3VEW6"/>
<name>A0A8J3VEW6_9ACTN</name>